<dbReference type="InterPro" id="IPR017585">
    <property type="entry name" value="SAF_FlgA"/>
</dbReference>
<dbReference type="NCBIfam" id="TIGR03170">
    <property type="entry name" value="flgA_cterm"/>
    <property type="match status" value="1"/>
</dbReference>
<reference evidence="6 7" key="1">
    <citation type="submission" date="2019-11" db="EMBL/GenBank/DDBJ databases">
        <title>Type strains purchased from KCTC, JCM and DSMZ.</title>
        <authorList>
            <person name="Lu H."/>
        </authorList>
    </citation>
    <scope>NUCLEOTIDE SEQUENCE [LARGE SCALE GENOMIC DNA]</scope>
    <source>
        <strain evidence="6 7">KCTC 22382</strain>
    </source>
</reference>
<dbReference type="PANTHER" id="PTHR36307:SF1">
    <property type="entry name" value="FLAGELLA BASAL BODY P-RING FORMATION PROTEIN FLGA"/>
    <property type="match status" value="1"/>
</dbReference>
<name>A0A6L6PRP6_9BURK</name>
<dbReference type="SMART" id="SM00858">
    <property type="entry name" value="SAF"/>
    <property type="match status" value="1"/>
</dbReference>
<evidence type="ECO:0000313" key="6">
    <source>
        <dbReference type="EMBL" id="MTV41449.1"/>
    </source>
</evidence>
<evidence type="ECO:0000256" key="4">
    <source>
        <dbReference type="SAM" id="SignalP"/>
    </source>
</evidence>
<sequence>MRYGYYWLAALLGTAAPALAGQVTLELRPEVLLQHAGVRLGDLALVQAEDARLRQAFAGAVLGAAPLAGQVELRTRAELEQALRGQALALGQDIVWRGAAAVKIRSASQVLDRGQLLDAARRQLQQELGADGVRLETHLASALPDMAAPAGALSYRARLVDGRRLRPRMAVWVDVLAEGAVYRSVVVPLAVSAYRSVYVARQPLAAGDRIGAGDFDEREEEVAHLPQAPLAHGALADGGRVREAMAAGQVASLQQVAPAGTLLRGDRVRLMTSAAGISVEVGAYAQADAAAGQLVRVRPENSKEWVMARVMAPGLVRLEEER</sequence>
<keyword evidence="6" id="KW-0966">Cell projection</keyword>
<dbReference type="RefSeq" id="WP_155467624.1">
    <property type="nucleotide sequence ID" value="NZ_WNKY01000057.1"/>
</dbReference>
<keyword evidence="7" id="KW-1185">Reference proteome</keyword>
<evidence type="ECO:0000256" key="3">
    <source>
        <dbReference type="ARBA" id="ARBA00022764"/>
    </source>
</evidence>
<evidence type="ECO:0000256" key="1">
    <source>
        <dbReference type="ARBA" id="ARBA00004418"/>
    </source>
</evidence>
<dbReference type="InterPro" id="IPR039246">
    <property type="entry name" value="Flagellar_FlgA"/>
</dbReference>
<dbReference type="AlphaFoldDB" id="A0A6L6PRP6"/>
<comment type="caution">
    <text evidence="6">The sequence shown here is derived from an EMBL/GenBank/DDBJ whole genome shotgun (WGS) entry which is preliminary data.</text>
</comment>
<dbReference type="InterPro" id="IPR013974">
    <property type="entry name" value="SAF"/>
</dbReference>
<dbReference type="PANTHER" id="PTHR36307">
    <property type="entry name" value="FLAGELLA BASAL BODY P-RING FORMATION PROTEIN FLGA"/>
    <property type="match status" value="1"/>
</dbReference>
<keyword evidence="6" id="KW-0969">Cilium</keyword>
<organism evidence="6 7">
    <name type="scientific">Duganella radicis</name>
    <dbReference type="NCBI Taxonomy" id="551988"/>
    <lineage>
        <taxon>Bacteria</taxon>
        <taxon>Pseudomonadati</taxon>
        <taxon>Pseudomonadota</taxon>
        <taxon>Betaproteobacteria</taxon>
        <taxon>Burkholderiales</taxon>
        <taxon>Oxalobacteraceae</taxon>
        <taxon>Telluria group</taxon>
        <taxon>Duganella</taxon>
    </lineage>
</organism>
<protein>
    <submittedName>
        <fullName evidence="6">Flagellar basal body P-ring formation protein FlgA</fullName>
    </submittedName>
</protein>
<dbReference type="CDD" id="cd11614">
    <property type="entry name" value="SAF_CpaB_FlgA_like"/>
    <property type="match status" value="1"/>
</dbReference>
<evidence type="ECO:0000259" key="5">
    <source>
        <dbReference type="SMART" id="SM00858"/>
    </source>
</evidence>
<feature type="signal peptide" evidence="4">
    <location>
        <begin position="1"/>
        <end position="20"/>
    </location>
</feature>
<dbReference type="OrthoDB" id="8758456at2"/>
<keyword evidence="6" id="KW-0282">Flagellum</keyword>
<evidence type="ECO:0000256" key="2">
    <source>
        <dbReference type="ARBA" id="ARBA00022729"/>
    </source>
</evidence>
<proteinExistence type="predicted"/>
<dbReference type="GO" id="GO:0044780">
    <property type="term" value="P:bacterial-type flagellum assembly"/>
    <property type="evidence" value="ECO:0007669"/>
    <property type="project" value="InterPro"/>
</dbReference>
<comment type="subcellular location">
    <subcellularLocation>
        <location evidence="1">Periplasm</location>
    </subcellularLocation>
</comment>
<dbReference type="Proteomes" id="UP000475582">
    <property type="component" value="Unassembled WGS sequence"/>
</dbReference>
<keyword evidence="2 4" id="KW-0732">Signal</keyword>
<gene>
    <name evidence="6" type="primary">flgA</name>
    <name evidence="6" type="ORF">GM676_28245</name>
</gene>
<dbReference type="EMBL" id="WNKY01000057">
    <property type="protein sequence ID" value="MTV41449.1"/>
    <property type="molecule type" value="Genomic_DNA"/>
</dbReference>
<dbReference type="Gene3D" id="2.30.30.760">
    <property type="match status" value="1"/>
</dbReference>
<keyword evidence="3" id="KW-0574">Periplasm</keyword>
<feature type="domain" description="SAF" evidence="5">
    <location>
        <begin position="195"/>
        <end position="257"/>
    </location>
</feature>
<accession>A0A6L6PRP6</accession>
<evidence type="ECO:0000313" key="7">
    <source>
        <dbReference type="Proteomes" id="UP000475582"/>
    </source>
</evidence>
<dbReference type="Gene3D" id="3.90.1210.10">
    <property type="entry name" value="Antifreeze-like/N-acetylneuraminic acid synthase C-terminal domain"/>
    <property type="match status" value="1"/>
</dbReference>
<dbReference type="GO" id="GO:0042597">
    <property type="term" value="C:periplasmic space"/>
    <property type="evidence" value="ECO:0007669"/>
    <property type="project" value="UniProtKB-SubCell"/>
</dbReference>
<dbReference type="Pfam" id="PF13144">
    <property type="entry name" value="ChapFlgA"/>
    <property type="match status" value="1"/>
</dbReference>
<feature type="chain" id="PRO_5026659339" evidence="4">
    <location>
        <begin position="21"/>
        <end position="322"/>
    </location>
</feature>